<dbReference type="GO" id="GO:0005886">
    <property type="term" value="C:plasma membrane"/>
    <property type="evidence" value="ECO:0007669"/>
    <property type="project" value="TreeGrafter"/>
</dbReference>
<dbReference type="AlphaFoldDB" id="A0A512PGJ2"/>
<dbReference type="EMBL" id="BKAL01000011">
    <property type="protein sequence ID" value="GEP70311.1"/>
    <property type="molecule type" value="Genomic_DNA"/>
</dbReference>
<evidence type="ECO:0000313" key="4">
    <source>
        <dbReference type="Proteomes" id="UP000321798"/>
    </source>
</evidence>
<dbReference type="InterPro" id="IPR012349">
    <property type="entry name" value="Split_barrel_FMN-bd"/>
</dbReference>
<dbReference type="NCBIfam" id="TIGR00026">
    <property type="entry name" value="hi_GC_TIGR00026"/>
    <property type="match status" value="1"/>
</dbReference>
<organism evidence="3 4">
    <name type="scientific">Cellulomonas soli</name>
    <dbReference type="NCBI Taxonomy" id="931535"/>
    <lineage>
        <taxon>Bacteria</taxon>
        <taxon>Bacillati</taxon>
        <taxon>Actinomycetota</taxon>
        <taxon>Actinomycetes</taxon>
        <taxon>Micrococcales</taxon>
        <taxon>Cellulomonadaceae</taxon>
        <taxon>Cellulomonas</taxon>
    </lineage>
</organism>
<dbReference type="Proteomes" id="UP000321798">
    <property type="component" value="Unassembled WGS sequence"/>
</dbReference>
<dbReference type="GO" id="GO:0070967">
    <property type="term" value="F:coenzyme F420 binding"/>
    <property type="evidence" value="ECO:0007669"/>
    <property type="project" value="TreeGrafter"/>
</dbReference>
<dbReference type="PANTHER" id="PTHR39428">
    <property type="entry name" value="F420H(2)-DEPENDENT QUINONE REDUCTASE RV1261C"/>
    <property type="match status" value="1"/>
</dbReference>
<name>A0A512PGJ2_9CELL</name>
<comment type="catalytic activity">
    <reaction evidence="2">
        <text>oxidized coenzyme F420-(gamma-L-Glu)(n) + a quinol + H(+) = reduced coenzyme F420-(gamma-L-Glu)(n) + a quinone</text>
        <dbReference type="Rhea" id="RHEA:39663"/>
        <dbReference type="Rhea" id="RHEA-COMP:12939"/>
        <dbReference type="Rhea" id="RHEA-COMP:14378"/>
        <dbReference type="ChEBI" id="CHEBI:15378"/>
        <dbReference type="ChEBI" id="CHEBI:24646"/>
        <dbReference type="ChEBI" id="CHEBI:132124"/>
        <dbReference type="ChEBI" id="CHEBI:133980"/>
        <dbReference type="ChEBI" id="CHEBI:139511"/>
    </reaction>
</comment>
<accession>A0A512PGJ2</accession>
<dbReference type="InterPro" id="IPR004378">
    <property type="entry name" value="F420H2_quin_Rdtase"/>
</dbReference>
<dbReference type="OrthoDB" id="8225825at2"/>
<evidence type="ECO:0000256" key="1">
    <source>
        <dbReference type="ARBA" id="ARBA00008710"/>
    </source>
</evidence>
<evidence type="ECO:0000256" key="2">
    <source>
        <dbReference type="ARBA" id="ARBA00049106"/>
    </source>
</evidence>
<dbReference type="SUPFAM" id="SSF50475">
    <property type="entry name" value="FMN-binding split barrel"/>
    <property type="match status" value="1"/>
</dbReference>
<reference evidence="3 4" key="1">
    <citation type="submission" date="2019-07" db="EMBL/GenBank/DDBJ databases">
        <title>Whole genome shotgun sequence of Cellulomonas soli NBRC 109434.</title>
        <authorList>
            <person name="Hosoyama A."/>
            <person name="Uohara A."/>
            <person name="Ohji S."/>
            <person name="Ichikawa N."/>
        </authorList>
    </citation>
    <scope>NUCLEOTIDE SEQUENCE [LARGE SCALE GENOMIC DNA]</scope>
    <source>
        <strain evidence="3 4">NBRC 109434</strain>
    </source>
</reference>
<proteinExistence type="inferred from homology"/>
<dbReference type="PANTHER" id="PTHR39428:SF1">
    <property type="entry name" value="F420H(2)-DEPENDENT QUINONE REDUCTASE RV1261C"/>
    <property type="match status" value="1"/>
</dbReference>
<comment type="caution">
    <text evidence="3">The sequence shown here is derived from an EMBL/GenBank/DDBJ whole genome shotgun (WGS) entry which is preliminary data.</text>
</comment>
<protein>
    <submittedName>
        <fullName evidence="3">Deazaflavin-dependent nitroreductase</fullName>
    </submittedName>
</protein>
<dbReference type="GO" id="GO:0016491">
    <property type="term" value="F:oxidoreductase activity"/>
    <property type="evidence" value="ECO:0007669"/>
    <property type="project" value="InterPro"/>
</dbReference>
<sequence>MFVRAHAALYRATGGRLGGRMAGIRQILLTTTGRRSGQPRTIPLAGTPDGDAVVLVASNGGAAHDPAWFLNLVADPHVTVQRGHEVLPMVARVAEGEERVRLWGLVTAANPGYERYRGRTSRTIPVVVCAPDPTRST</sequence>
<gene>
    <name evidence="3" type="primary">ddn</name>
    <name evidence="3" type="ORF">CSO01_30260</name>
</gene>
<dbReference type="Gene3D" id="2.30.110.10">
    <property type="entry name" value="Electron Transport, Fmn-binding Protein, Chain A"/>
    <property type="match status" value="1"/>
</dbReference>
<evidence type="ECO:0000313" key="3">
    <source>
        <dbReference type="EMBL" id="GEP70311.1"/>
    </source>
</evidence>
<dbReference type="Pfam" id="PF04075">
    <property type="entry name" value="F420H2_quin_red"/>
    <property type="match status" value="1"/>
</dbReference>
<comment type="similarity">
    <text evidence="1">Belongs to the F420H(2)-dependent quinone reductase family.</text>
</comment>
<keyword evidence="4" id="KW-1185">Reference proteome</keyword>